<accession>A0AAD8Q387</accession>
<comment type="caution">
    <text evidence="3">The sequence shown here is derived from an EMBL/GenBank/DDBJ whole genome shotgun (WGS) entry which is preliminary data.</text>
</comment>
<evidence type="ECO:0000256" key="1">
    <source>
        <dbReference type="SAM" id="Coils"/>
    </source>
</evidence>
<sequence length="381" mass="42910">MESSAQIHVADLPRDDRLIDGACGTRRSTTRVPSVAAIDHQMQRLEQELSALTKEYEALDEDAADRCLAGLEVADSLLVASAHRGIKGTLWKLFHPYKYSKKCDMLRRHVGIAQDTYGKVVERYQDAVRPLTELSERAKRLGDDARQLSGSIDEVNAFQERKQRALDEKIEIGLKIWSNRTLTLAKHREREQEARATKEQLEIHQAAGKDYPTSLFPGIIAGRHTTAMGLLIERSAAEITHLERETHWAAHNAEKQQAKVESLRLQRDGTTSKAERSLGAKLGVRMGGFRSKLSKLRSELRDKEEPLRAVGYRCLGIAARLSALQESSSGDLVLGVKDLARGIKIEQHEKKKEEKERRKSWETCKSAQRPRTSFTSCLGLR</sequence>
<organism evidence="3 4">
    <name type="scientific">Colletotrichum navitas</name>
    <dbReference type="NCBI Taxonomy" id="681940"/>
    <lineage>
        <taxon>Eukaryota</taxon>
        <taxon>Fungi</taxon>
        <taxon>Dikarya</taxon>
        <taxon>Ascomycota</taxon>
        <taxon>Pezizomycotina</taxon>
        <taxon>Sordariomycetes</taxon>
        <taxon>Hypocreomycetidae</taxon>
        <taxon>Glomerellales</taxon>
        <taxon>Glomerellaceae</taxon>
        <taxon>Colletotrichum</taxon>
        <taxon>Colletotrichum graminicola species complex</taxon>
    </lineage>
</organism>
<gene>
    <name evidence="3" type="ORF">LY79DRAFT_578304</name>
</gene>
<keyword evidence="4" id="KW-1185">Reference proteome</keyword>
<dbReference type="Proteomes" id="UP001230504">
    <property type="component" value="Unassembled WGS sequence"/>
</dbReference>
<evidence type="ECO:0000313" key="4">
    <source>
        <dbReference type="Proteomes" id="UP001230504"/>
    </source>
</evidence>
<dbReference type="AlphaFoldDB" id="A0AAD8Q387"/>
<proteinExistence type="predicted"/>
<reference evidence="3" key="1">
    <citation type="submission" date="2021-06" db="EMBL/GenBank/DDBJ databases">
        <title>Comparative genomics, transcriptomics and evolutionary studies reveal genomic signatures of adaptation to plant cell wall in hemibiotrophic fungi.</title>
        <authorList>
            <consortium name="DOE Joint Genome Institute"/>
            <person name="Baroncelli R."/>
            <person name="Diaz J.F."/>
            <person name="Benocci T."/>
            <person name="Peng M."/>
            <person name="Battaglia E."/>
            <person name="Haridas S."/>
            <person name="Andreopoulos W."/>
            <person name="Labutti K."/>
            <person name="Pangilinan J."/>
            <person name="Floch G.L."/>
            <person name="Makela M.R."/>
            <person name="Henrissat B."/>
            <person name="Grigoriev I.V."/>
            <person name="Crouch J.A."/>
            <person name="De Vries R.P."/>
            <person name="Sukno S.A."/>
            <person name="Thon M.R."/>
        </authorList>
    </citation>
    <scope>NUCLEOTIDE SEQUENCE</scope>
    <source>
        <strain evidence="3">CBS 125086</strain>
    </source>
</reference>
<feature type="compositionally biased region" description="Basic and acidic residues" evidence="2">
    <location>
        <begin position="345"/>
        <end position="362"/>
    </location>
</feature>
<name>A0AAD8Q387_9PEZI</name>
<dbReference type="EMBL" id="JAHLJV010000017">
    <property type="protein sequence ID" value="KAK1595126.1"/>
    <property type="molecule type" value="Genomic_DNA"/>
</dbReference>
<feature type="compositionally biased region" description="Polar residues" evidence="2">
    <location>
        <begin position="363"/>
        <end position="381"/>
    </location>
</feature>
<protein>
    <submittedName>
        <fullName evidence="3">Uncharacterized protein</fullName>
    </submittedName>
</protein>
<dbReference type="RefSeq" id="XP_060416215.1">
    <property type="nucleotide sequence ID" value="XM_060559946.1"/>
</dbReference>
<evidence type="ECO:0000256" key="2">
    <source>
        <dbReference type="SAM" id="MobiDB-lite"/>
    </source>
</evidence>
<feature type="region of interest" description="Disordered" evidence="2">
    <location>
        <begin position="345"/>
        <end position="381"/>
    </location>
</feature>
<keyword evidence="1" id="KW-0175">Coiled coil</keyword>
<feature type="coiled-coil region" evidence="1">
    <location>
        <begin position="35"/>
        <end position="62"/>
    </location>
</feature>
<dbReference type="GeneID" id="85444186"/>
<evidence type="ECO:0000313" key="3">
    <source>
        <dbReference type="EMBL" id="KAK1595126.1"/>
    </source>
</evidence>